<dbReference type="RefSeq" id="WP_385876048.1">
    <property type="nucleotide sequence ID" value="NZ_JBHLXE010000024.1"/>
</dbReference>
<dbReference type="Proteomes" id="UP001589758">
    <property type="component" value="Unassembled WGS sequence"/>
</dbReference>
<dbReference type="InterPro" id="IPR003347">
    <property type="entry name" value="JmjC_dom"/>
</dbReference>
<evidence type="ECO:0000256" key="5">
    <source>
        <dbReference type="ARBA" id="ARBA00023004"/>
    </source>
</evidence>
<evidence type="ECO:0000256" key="1">
    <source>
        <dbReference type="ARBA" id="ARBA00001954"/>
    </source>
</evidence>
<keyword evidence="2" id="KW-0479">Metal-binding</keyword>
<keyword evidence="3" id="KW-0223">Dioxygenase</keyword>
<protein>
    <submittedName>
        <fullName evidence="7">JmjC domain-containing protein</fullName>
    </submittedName>
</protein>
<name>A0ABV6C7M0_9GAMM</name>
<comment type="caution">
    <text evidence="7">The sequence shown here is derived from an EMBL/GenBank/DDBJ whole genome shotgun (WGS) entry which is preliminary data.</text>
</comment>
<keyword evidence="5" id="KW-0408">Iron</keyword>
<proteinExistence type="predicted"/>
<dbReference type="Pfam" id="PF20514">
    <property type="entry name" value="WHD_ROXA"/>
    <property type="match status" value="1"/>
</dbReference>
<dbReference type="SUPFAM" id="SSF51197">
    <property type="entry name" value="Clavaminate synthase-like"/>
    <property type="match status" value="1"/>
</dbReference>
<dbReference type="Gene3D" id="3.40.366.30">
    <property type="entry name" value="50S ribosomal protein L16 arginine hydroxylase, Chain A, Domain 2"/>
    <property type="match status" value="1"/>
</dbReference>
<dbReference type="Pfam" id="PF08007">
    <property type="entry name" value="JmjC_2"/>
    <property type="match status" value="1"/>
</dbReference>
<accession>A0ABV6C7M0</accession>
<dbReference type="Gene3D" id="2.60.120.650">
    <property type="entry name" value="Cupin"/>
    <property type="match status" value="1"/>
</dbReference>
<comment type="cofactor">
    <cofactor evidence="1">
        <name>Fe(2+)</name>
        <dbReference type="ChEBI" id="CHEBI:29033"/>
    </cofactor>
</comment>
<keyword evidence="8" id="KW-1185">Reference proteome</keyword>
<dbReference type="EMBL" id="JBHLXE010000024">
    <property type="protein sequence ID" value="MFC0178958.1"/>
    <property type="molecule type" value="Genomic_DNA"/>
</dbReference>
<sequence length="387" mass="44414">MYQLNIDWSDFLNNYWQKKPLLIKNAFSQFVDPISPEILAGLAMESEVDSRIVTNHNQNWSLHTGPFDNFDLLTDSHSTLLVQAVNHWYAPASSLLNPFMAIPQWRLDDLMISYSTPKGGVGPHVDQYDVFILQGMGKRHWKVGSIQPVESTTPHPRLLQIKSFEPLIDVILEPGDMLYIPPQAPHEGYAIEPSLNYSIGFRSPSANELLSGFADYVIDNKLGTKRYYDAFAYPASLSELKRKEFNQVLPDEIEALKKMMISLIEDSSHFESFLGGFLSQSRHELDLIEDDSITNFDTLLMRLKQGEALVRLLGIRVLDINGLLYINGQEIICHNNLFKQFLKNAFRMTIDDLNNLSMDNESKKVLLHLLHEGFWHFEYDEESEDML</sequence>
<evidence type="ECO:0000256" key="2">
    <source>
        <dbReference type="ARBA" id="ARBA00022723"/>
    </source>
</evidence>
<dbReference type="PANTHER" id="PTHR13096:SF8">
    <property type="entry name" value="RIBOSOMAL OXYGENASE 1"/>
    <property type="match status" value="1"/>
</dbReference>
<organism evidence="7 8">
    <name type="scientific">Thorsellia kenyensis</name>
    <dbReference type="NCBI Taxonomy" id="1549888"/>
    <lineage>
        <taxon>Bacteria</taxon>
        <taxon>Pseudomonadati</taxon>
        <taxon>Pseudomonadota</taxon>
        <taxon>Gammaproteobacteria</taxon>
        <taxon>Enterobacterales</taxon>
        <taxon>Thorselliaceae</taxon>
        <taxon>Thorsellia</taxon>
    </lineage>
</organism>
<evidence type="ECO:0000259" key="6">
    <source>
        <dbReference type="PROSITE" id="PS51184"/>
    </source>
</evidence>
<dbReference type="PROSITE" id="PS51184">
    <property type="entry name" value="JMJC"/>
    <property type="match status" value="1"/>
</dbReference>
<reference evidence="7 8" key="1">
    <citation type="submission" date="2024-09" db="EMBL/GenBank/DDBJ databases">
        <authorList>
            <person name="Sun Q."/>
            <person name="Mori K."/>
        </authorList>
    </citation>
    <scope>NUCLEOTIDE SEQUENCE [LARGE SCALE GENOMIC DNA]</scope>
    <source>
        <strain evidence="7 8">CCM 8545</strain>
    </source>
</reference>
<feature type="domain" description="JmjC" evidence="6">
    <location>
        <begin position="91"/>
        <end position="218"/>
    </location>
</feature>
<dbReference type="InterPro" id="IPR039994">
    <property type="entry name" value="NO66-like"/>
</dbReference>
<dbReference type="InterPro" id="IPR046799">
    <property type="entry name" value="ROXA-like_wH"/>
</dbReference>
<evidence type="ECO:0000313" key="8">
    <source>
        <dbReference type="Proteomes" id="UP001589758"/>
    </source>
</evidence>
<evidence type="ECO:0000313" key="7">
    <source>
        <dbReference type="EMBL" id="MFC0178958.1"/>
    </source>
</evidence>
<keyword evidence="4" id="KW-0560">Oxidoreductase</keyword>
<dbReference type="SMART" id="SM00558">
    <property type="entry name" value="JmjC"/>
    <property type="match status" value="1"/>
</dbReference>
<evidence type="ECO:0000256" key="4">
    <source>
        <dbReference type="ARBA" id="ARBA00023002"/>
    </source>
</evidence>
<evidence type="ECO:0000256" key="3">
    <source>
        <dbReference type="ARBA" id="ARBA00022964"/>
    </source>
</evidence>
<dbReference type="PANTHER" id="PTHR13096">
    <property type="entry name" value="MINA53 MYC INDUCED NUCLEAR ANTIGEN"/>
    <property type="match status" value="1"/>
</dbReference>
<gene>
    <name evidence="7" type="ORF">ACFFIT_02420</name>
</gene>